<dbReference type="EMBL" id="FOOE01000008">
    <property type="protein sequence ID" value="SFF72443.1"/>
    <property type="molecule type" value="Genomic_DNA"/>
</dbReference>
<comment type="caution">
    <text evidence="4">Lacks conserved residue(s) required for the propagation of feature annotation.</text>
</comment>
<feature type="domain" description="Pseudouridine synthase I TruA alpha/beta" evidence="8">
    <location>
        <begin position="9"/>
        <end position="103"/>
    </location>
</feature>
<dbReference type="HAMAP" id="MF_00171">
    <property type="entry name" value="TruA"/>
    <property type="match status" value="1"/>
</dbReference>
<evidence type="ECO:0000256" key="6">
    <source>
        <dbReference type="PIRSR" id="PIRSR001430-2"/>
    </source>
</evidence>
<reference evidence="10 11" key="1">
    <citation type="submission" date="2016-10" db="EMBL/GenBank/DDBJ databases">
        <authorList>
            <person name="de Groot N.N."/>
        </authorList>
    </citation>
    <scope>NUCLEOTIDE SEQUENCE [LARGE SCALE GENOMIC DNA]</scope>
    <source>
        <strain evidence="10 11">NLAE-zl-G419</strain>
    </source>
</reference>
<dbReference type="GeneID" id="90546153"/>
<dbReference type="GO" id="GO:0160147">
    <property type="term" value="F:tRNA pseudouridine(38-40) synthase activity"/>
    <property type="evidence" value="ECO:0007669"/>
    <property type="project" value="UniProtKB-EC"/>
</dbReference>
<keyword evidence="3 4" id="KW-0413">Isomerase</keyword>
<evidence type="ECO:0000313" key="11">
    <source>
        <dbReference type="Proteomes" id="UP000182135"/>
    </source>
</evidence>
<organism evidence="10 11">
    <name type="scientific">Clostridium cadaveris</name>
    <dbReference type="NCBI Taxonomy" id="1529"/>
    <lineage>
        <taxon>Bacteria</taxon>
        <taxon>Bacillati</taxon>
        <taxon>Bacillota</taxon>
        <taxon>Clostridia</taxon>
        <taxon>Eubacteriales</taxon>
        <taxon>Clostridiaceae</taxon>
        <taxon>Clostridium</taxon>
    </lineage>
</organism>
<feature type="domain" description="Pseudouridine synthase I TruA alpha/beta" evidence="8">
    <location>
        <begin position="143"/>
        <end position="244"/>
    </location>
</feature>
<dbReference type="PANTHER" id="PTHR11142:SF0">
    <property type="entry name" value="TRNA PSEUDOURIDINE SYNTHASE-LIKE 1"/>
    <property type="match status" value="1"/>
</dbReference>
<evidence type="ECO:0000256" key="7">
    <source>
        <dbReference type="RuleBase" id="RU003792"/>
    </source>
</evidence>
<dbReference type="GO" id="GO:0003723">
    <property type="term" value="F:RNA binding"/>
    <property type="evidence" value="ECO:0007669"/>
    <property type="project" value="InterPro"/>
</dbReference>
<dbReference type="InterPro" id="IPR001406">
    <property type="entry name" value="PsdUridine_synth_TruA"/>
</dbReference>
<dbReference type="SUPFAM" id="SSF55120">
    <property type="entry name" value="Pseudouridine synthase"/>
    <property type="match status" value="1"/>
</dbReference>
<sequence length="244" mass="27974">MKNVKLTLEYDGTNYAGWQKQNNALTVEGELLKAIKRVTGEDVKTIGCSRTDSGVHAENYIVNFYTESTIPGEKFMFPLNNALPKDICITNSEEVDLEFHARYYTKQKTYCYTILNKEEPSVLYRNYSYRVREKLDLEAMKKACTYFLGTHDFEAFKTQGSSTTSSIRTLYDVHIENQGDMIKIYATGDGFLYNMVRIMVGLLIEIGRGKKNPEIVLKAIESKNRTYTKKVAPPQGLILKKVFY</sequence>
<comment type="similarity">
    <text evidence="1 4 7">Belongs to the tRNA pseudouridine synthase TruA family.</text>
</comment>
<dbReference type="Proteomes" id="UP000182135">
    <property type="component" value="Unassembled WGS sequence"/>
</dbReference>
<feature type="binding site" evidence="4 6">
    <location>
        <position position="110"/>
    </location>
    <ligand>
        <name>substrate</name>
    </ligand>
</feature>
<dbReference type="InterPro" id="IPR020103">
    <property type="entry name" value="PsdUridine_synth_cat_dom_sf"/>
</dbReference>
<comment type="function">
    <text evidence="4">Formation of pseudouridine at positions 38, 39 and 40 in the anticodon stem and loop of transfer RNAs.</text>
</comment>
<dbReference type="OrthoDB" id="9811823at2"/>
<dbReference type="PIRSF" id="PIRSF001430">
    <property type="entry name" value="tRNA_psdUrid_synth"/>
    <property type="match status" value="1"/>
</dbReference>
<evidence type="ECO:0000256" key="3">
    <source>
        <dbReference type="ARBA" id="ARBA00023235"/>
    </source>
</evidence>
<dbReference type="FunFam" id="3.30.70.580:FF:000001">
    <property type="entry name" value="tRNA pseudouridine synthase A"/>
    <property type="match status" value="1"/>
</dbReference>
<dbReference type="NCBIfam" id="TIGR00071">
    <property type="entry name" value="hisT_truA"/>
    <property type="match status" value="1"/>
</dbReference>
<reference evidence="9 12" key="2">
    <citation type="submission" date="2018-03" db="EMBL/GenBank/DDBJ databases">
        <title>The uncultured portion of the human microbiome is neutrally assembled.</title>
        <authorList>
            <person name="Jeraldo P."/>
            <person name="Boardman L."/>
            <person name="White B.A."/>
            <person name="Nelson H."/>
            <person name="Goldenfeld N."/>
            <person name="Chia N."/>
        </authorList>
    </citation>
    <scope>NUCLEOTIDE SEQUENCE [LARGE SCALE GENOMIC DNA]</scope>
    <source>
        <strain evidence="9">CIM:MAG 903</strain>
    </source>
</reference>
<proteinExistence type="inferred from homology"/>
<dbReference type="InterPro" id="IPR020094">
    <property type="entry name" value="TruA/RsuA/RluB/E/F_N"/>
</dbReference>
<evidence type="ECO:0000313" key="12">
    <source>
        <dbReference type="Proteomes" id="UP000246114"/>
    </source>
</evidence>
<dbReference type="STRING" id="1529.SAMN04487885_10837"/>
<dbReference type="InterPro" id="IPR020097">
    <property type="entry name" value="PsdUridine_synth_TruA_a/b_dom"/>
</dbReference>
<comment type="catalytic activity">
    <reaction evidence="4 7">
        <text>uridine(38/39/40) in tRNA = pseudouridine(38/39/40) in tRNA</text>
        <dbReference type="Rhea" id="RHEA:22376"/>
        <dbReference type="Rhea" id="RHEA-COMP:10085"/>
        <dbReference type="Rhea" id="RHEA-COMP:10087"/>
        <dbReference type="ChEBI" id="CHEBI:65314"/>
        <dbReference type="ChEBI" id="CHEBI:65315"/>
        <dbReference type="EC" id="5.4.99.12"/>
    </reaction>
</comment>
<dbReference type="eggNOG" id="COG0101">
    <property type="taxonomic scope" value="Bacteria"/>
</dbReference>
<evidence type="ECO:0000313" key="9">
    <source>
        <dbReference type="EMBL" id="PWL55459.1"/>
    </source>
</evidence>
<dbReference type="CDD" id="cd02570">
    <property type="entry name" value="PseudoU_synth_EcTruA"/>
    <property type="match status" value="1"/>
</dbReference>
<dbReference type="PANTHER" id="PTHR11142">
    <property type="entry name" value="PSEUDOURIDYLATE SYNTHASE"/>
    <property type="match status" value="1"/>
</dbReference>
<dbReference type="Proteomes" id="UP000246114">
    <property type="component" value="Unassembled WGS sequence"/>
</dbReference>
<feature type="active site" description="Nucleophile" evidence="4 5">
    <location>
        <position position="52"/>
    </location>
</feature>
<accession>A0A1I2L0T5</accession>
<evidence type="ECO:0000313" key="10">
    <source>
        <dbReference type="EMBL" id="SFF72443.1"/>
    </source>
</evidence>
<protein>
    <recommendedName>
        <fullName evidence="4">tRNA pseudouridine synthase A</fullName>
        <ecNumber evidence="4">5.4.99.12</ecNumber>
    </recommendedName>
    <alternativeName>
        <fullName evidence="4">tRNA pseudouridine(38-40) synthase</fullName>
    </alternativeName>
    <alternativeName>
        <fullName evidence="4">tRNA pseudouridylate synthase I</fullName>
    </alternativeName>
    <alternativeName>
        <fullName evidence="4">tRNA-uridine isomerase I</fullName>
    </alternativeName>
</protein>
<evidence type="ECO:0000259" key="8">
    <source>
        <dbReference type="Pfam" id="PF01416"/>
    </source>
</evidence>
<dbReference type="RefSeq" id="WP_027637822.1">
    <property type="nucleotide sequence ID" value="NZ_BAAACD010000008.1"/>
</dbReference>
<dbReference type="EMBL" id="QAMZ01000006">
    <property type="protein sequence ID" value="PWL55459.1"/>
    <property type="molecule type" value="Genomic_DNA"/>
</dbReference>
<comment type="subunit">
    <text evidence="4">Homodimer.</text>
</comment>
<keyword evidence="2 4" id="KW-0819">tRNA processing</keyword>
<gene>
    <name evidence="4" type="primary">truA</name>
    <name evidence="9" type="ORF">DBY38_01690</name>
    <name evidence="10" type="ORF">SAMN04487885_10837</name>
</gene>
<dbReference type="Gene3D" id="3.30.70.580">
    <property type="entry name" value="Pseudouridine synthase I, catalytic domain, N-terminal subdomain"/>
    <property type="match status" value="1"/>
</dbReference>
<dbReference type="Gene3D" id="3.30.70.660">
    <property type="entry name" value="Pseudouridine synthase I, catalytic domain, C-terminal subdomain"/>
    <property type="match status" value="1"/>
</dbReference>
<evidence type="ECO:0000256" key="5">
    <source>
        <dbReference type="PIRSR" id="PIRSR001430-1"/>
    </source>
</evidence>
<dbReference type="InterPro" id="IPR020095">
    <property type="entry name" value="PsdUridine_synth_TruA_C"/>
</dbReference>
<evidence type="ECO:0000256" key="4">
    <source>
        <dbReference type="HAMAP-Rule" id="MF_00171"/>
    </source>
</evidence>
<keyword evidence="11" id="KW-1185">Reference proteome</keyword>
<name>A0A1I2L0T5_9CLOT</name>
<evidence type="ECO:0000256" key="1">
    <source>
        <dbReference type="ARBA" id="ARBA00009375"/>
    </source>
</evidence>
<dbReference type="Pfam" id="PF01416">
    <property type="entry name" value="PseudoU_synth_1"/>
    <property type="match status" value="2"/>
</dbReference>
<dbReference type="AlphaFoldDB" id="A0A1I2L0T5"/>
<evidence type="ECO:0000256" key="2">
    <source>
        <dbReference type="ARBA" id="ARBA00022694"/>
    </source>
</evidence>
<dbReference type="EC" id="5.4.99.12" evidence="4"/>
<dbReference type="GO" id="GO:0031119">
    <property type="term" value="P:tRNA pseudouridine synthesis"/>
    <property type="evidence" value="ECO:0007669"/>
    <property type="project" value="UniProtKB-UniRule"/>
</dbReference>